<name>A0AAD7EMB6_9AGAR</name>
<proteinExistence type="predicted"/>
<feature type="domain" description="RRM" evidence="4">
    <location>
        <begin position="484"/>
        <end position="577"/>
    </location>
</feature>
<dbReference type="AlphaFoldDB" id="A0AAD7EMB6"/>
<evidence type="ECO:0000256" key="2">
    <source>
        <dbReference type="PROSITE-ProRule" id="PRU00176"/>
    </source>
</evidence>
<dbReference type="SUPFAM" id="SSF54928">
    <property type="entry name" value="RNA-binding domain, RBD"/>
    <property type="match status" value="1"/>
</dbReference>
<evidence type="ECO:0000313" key="6">
    <source>
        <dbReference type="Proteomes" id="UP001218218"/>
    </source>
</evidence>
<dbReference type="InterPro" id="IPR035979">
    <property type="entry name" value="RBD_domain_sf"/>
</dbReference>
<gene>
    <name evidence="5" type="ORF">DFH08DRAFT_291106</name>
</gene>
<dbReference type="Gene3D" id="1.10.510.10">
    <property type="entry name" value="Transferase(Phosphotransferase) domain 1"/>
    <property type="match status" value="1"/>
</dbReference>
<evidence type="ECO:0000313" key="5">
    <source>
        <dbReference type="EMBL" id="KAJ7334687.1"/>
    </source>
</evidence>
<keyword evidence="6" id="KW-1185">Reference proteome</keyword>
<accession>A0AAD7EMB6</accession>
<feature type="region of interest" description="Disordered" evidence="3">
    <location>
        <begin position="270"/>
        <end position="305"/>
    </location>
</feature>
<sequence>MPFIENASHFSLGDGVYYNVQGNINFYNSKRRCEEIEDGSDLALLTRRAGKRRRSNEDDGIKIIRRKKLKLIREIGSGPGYLLHAGQKKGDAVIVKVFNPGPDSKVRRQLDSTVALSKGIMHPNVLPLLGMSAPESLSHFIVYENVHWQNAEGPLAVALKNDLHRSIRLGFKMIAGLSAGMNHLSVHGLSLGSMRVENFDIFLDVDDRFVICPHPRSLAEGSASDTAQEQEESAWTVFNALCQKTLISANRVLYHDEISRDSAILDVVQSRPAASENPGESLLPSGPASSSQNTQGEELGVPPRREYVWRTMDRGQSLATIARRIALDLDTDLSSLRKMTWTDGRRPHRCAGYVREEITLATTTLDSAVVAHDAPSPSELCPICHEVVGPQEKFWCACGDTTPGLRRTTKCQACKSWSHSDCAGSLNSDLICALCTSSGGSPQLASPAGSGYGLYAGSASGSSSGSGSGSGSGGGGVYQNPPINTLYVGNLPVLNGGAGMGSAGALMMESLDGTLRELFAGQPGFRRMSFRHKTSGPMCFVQFEDVGYATKTLNELYGHTLGGLVKGGGIRLSYSKNPLGVRAPPPAPTQGNEDSARLFSSFARWPAPTEQQQ</sequence>
<dbReference type="SUPFAM" id="SSF56112">
    <property type="entry name" value="Protein kinase-like (PK-like)"/>
    <property type="match status" value="1"/>
</dbReference>
<reference evidence="5" key="1">
    <citation type="submission" date="2023-03" db="EMBL/GenBank/DDBJ databases">
        <title>Massive genome expansion in bonnet fungi (Mycena s.s.) driven by repeated elements and novel gene families across ecological guilds.</title>
        <authorList>
            <consortium name="Lawrence Berkeley National Laboratory"/>
            <person name="Harder C.B."/>
            <person name="Miyauchi S."/>
            <person name="Viragh M."/>
            <person name="Kuo A."/>
            <person name="Thoen E."/>
            <person name="Andreopoulos B."/>
            <person name="Lu D."/>
            <person name="Skrede I."/>
            <person name="Drula E."/>
            <person name="Henrissat B."/>
            <person name="Morin E."/>
            <person name="Kohler A."/>
            <person name="Barry K."/>
            <person name="LaButti K."/>
            <person name="Morin E."/>
            <person name="Salamov A."/>
            <person name="Lipzen A."/>
            <person name="Mereny Z."/>
            <person name="Hegedus B."/>
            <person name="Baldrian P."/>
            <person name="Stursova M."/>
            <person name="Weitz H."/>
            <person name="Taylor A."/>
            <person name="Grigoriev I.V."/>
            <person name="Nagy L.G."/>
            <person name="Martin F."/>
            <person name="Kauserud H."/>
        </authorList>
    </citation>
    <scope>NUCLEOTIDE SEQUENCE</scope>
    <source>
        <strain evidence="5">CBHHK002</strain>
    </source>
</reference>
<protein>
    <recommendedName>
        <fullName evidence="4">RRM domain-containing protein</fullName>
    </recommendedName>
</protein>
<organism evidence="5 6">
    <name type="scientific">Mycena albidolilacea</name>
    <dbReference type="NCBI Taxonomy" id="1033008"/>
    <lineage>
        <taxon>Eukaryota</taxon>
        <taxon>Fungi</taxon>
        <taxon>Dikarya</taxon>
        <taxon>Basidiomycota</taxon>
        <taxon>Agaricomycotina</taxon>
        <taxon>Agaricomycetes</taxon>
        <taxon>Agaricomycetidae</taxon>
        <taxon>Agaricales</taxon>
        <taxon>Marasmiineae</taxon>
        <taxon>Mycenaceae</taxon>
        <taxon>Mycena</taxon>
    </lineage>
</organism>
<dbReference type="Proteomes" id="UP001218218">
    <property type="component" value="Unassembled WGS sequence"/>
</dbReference>
<dbReference type="InterPro" id="IPR000504">
    <property type="entry name" value="RRM_dom"/>
</dbReference>
<dbReference type="EMBL" id="JARIHO010000032">
    <property type="protein sequence ID" value="KAJ7334687.1"/>
    <property type="molecule type" value="Genomic_DNA"/>
</dbReference>
<dbReference type="InterPro" id="IPR012677">
    <property type="entry name" value="Nucleotide-bd_a/b_plait_sf"/>
</dbReference>
<evidence type="ECO:0000259" key="4">
    <source>
        <dbReference type="PROSITE" id="PS50102"/>
    </source>
</evidence>
<feature type="compositionally biased region" description="Polar residues" evidence="3">
    <location>
        <begin position="287"/>
        <end position="296"/>
    </location>
</feature>
<dbReference type="GO" id="GO:0003723">
    <property type="term" value="F:RNA binding"/>
    <property type="evidence" value="ECO:0007669"/>
    <property type="project" value="UniProtKB-UniRule"/>
</dbReference>
<keyword evidence="1 2" id="KW-0694">RNA-binding</keyword>
<dbReference type="InterPro" id="IPR011009">
    <property type="entry name" value="Kinase-like_dom_sf"/>
</dbReference>
<feature type="region of interest" description="Disordered" evidence="3">
    <location>
        <begin position="582"/>
        <end position="613"/>
    </location>
</feature>
<evidence type="ECO:0000256" key="3">
    <source>
        <dbReference type="SAM" id="MobiDB-lite"/>
    </source>
</evidence>
<dbReference type="CDD" id="cd15489">
    <property type="entry name" value="PHD_SF"/>
    <property type="match status" value="1"/>
</dbReference>
<evidence type="ECO:0000256" key="1">
    <source>
        <dbReference type="ARBA" id="ARBA00022884"/>
    </source>
</evidence>
<dbReference type="Gene3D" id="3.30.70.330">
    <property type="match status" value="1"/>
</dbReference>
<dbReference type="PANTHER" id="PTHR10501">
    <property type="entry name" value="U1 SMALL NUCLEAR RIBONUCLEOPROTEIN A/U2 SMALL NUCLEAR RIBONUCLEOPROTEIN B"/>
    <property type="match status" value="1"/>
</dbReference>
<comment type="caution">
    <text evidence="5">The sequence shown here is derived from an EMBL/GenBank/DDBJ whole genome shotgun (WGS) entry which is preliminary data.</text>
</comment>
<dbReference type="PROSITE" id="PS50102">
    <property type="entry name" value="RRM"/>
    <property type="match status" value="1"/>
</dbReference>